<keyword evidence="1" id="KW-0812">Transmembrane</keyword>
<dbReference type="InterPro" id="IPR047662">
    <property type="entry name" value="SemiSWEET"/>
</dbReference>
<dbReference type="Pfam" id="PF03083">
    <property type="entry name" value="MtN3_slv"/>
    <property type="match status" value="1"/>
</dbReference>
<gene>
    <name evidence="2" type="ORF">LQ567_20275</name>
</gene>
<accession>A0ABS8PVN9</accession>
<evidence type="ECO:0000313" key="2">
    <source>
        <dbReference type="EMBL" id="MCD2425133.1"/>
    </source>
</evidence>
<proteinExistence type="predicted"/>
<dbReference type="EMBL" id="JAJNEC010000006">
    <property type="protein sequence ID" value="MCD2425133.1"/>
    <property type="molecule type" value="Genomic_DNA"/>
</dbReference>
<dbReference type="RefSeq" id="WP_231007553.1">
    <property type="nucleotide sequence ID" value="NZ_JAJNEC010000006.1"/>
</dbReference>
<keyword evidence="1" id="KW-1133">Transmembrane helix</keyword>
<dbReference type="Gene3D" id="1.20.1280.290">
    <property type="match status" value="1"/>
</dbReference>
<comment type="caution">
    <text evidence="2">The sequence shown here is derived from an EMBL/GenBank/DDBJ whole genome shotgun (WGS) entry which is preliminary data.</text>
</comment>
<feature type="transmembrane region" description="Helical" evidence="1">
    <location>
        <begin position="6"/>
        <end position="27"/>
    </location>
</feature>
<feature type="transmembrane region" description="Helical" evidence="1">
    <location>
        <begin position="39"/>
        <end position="58"/>
    </location>
</feature>
<sequence length="94" mass="10415">MSLMVSGVDILGYVAGAITTLTFLPQVLKTIRDKSVKDISLMMFIIAAVNEILWIIYGALKNDWVIILTNAVILCLSLTMIYLKFAYANKQNAS</sequence>
<keyword evidence="3" id="KW-1185">Reference proteome</keyword>
<feature type="transmembrane region" description="Helical" evidence="1">
    <location>
        <begin position="64"/>
        <end position="83"/>
    </location>
</feature>
<reference evidence="2 3" key="1">
    <citation type="submission" date="2021-11" db="EMBL/GenBank/DDBJ databases">
        <title>Genomic of Niabella pedocola.</title>
        <authorList>
            <person name="Wu T."/>
        </authorList>
    </citation>
    <scope>NUCLEOTIDE SEQUENCE [LARGE SCALE GENOMIC DNA]</scope>
    <source>
        <strain evidence="2 3">JCM 31011</strain>
    </source>
</reference>
<organism evidence="2 3">
    <name type="scientific">Niabella pedocola</name>
    <dbReference type="NCBI Taxonomy" id="1752077"/>
    <lineage>
        <taxon>Bacteria</taxon>
        <taxon>Pseudomonadati</taxon>
        <taxon>Bacteroidota</taxon>
        <taxon>Chitinophagia</taxon>
        <taxon>Chitinophagales</taxon>
        <taxon>Chitinophagaceae</taxon>
        <taxon>Niabella</taxon>
    </lineage>
</organism>
<evidence type="ECO:0000256" key="1">
    <source>
        <dbReference type="SAM" id="Phobius"/>
    </source>
</evidence>
<name>A0ABS8PVN9_9BACT</name>
<dbReference type="InterPro" id="IPR004316">
    <property type="entry name" value="SWEET_rpt"/>
</dbReference>
<keyword evidence="1" id="KW-0472">Membrane</keyword>
<dbReference type="Proteomes" id="UP001199816">
    <property type="component" value="Unassembled WGS sequence"/>
</dbReference>
<protein>
    <submittedName>
        <fullName evidence="2">SemiSWEET transporter</fullName>
    </submittedName>
</protein>
<evidence type="ECO:0000313" key="3">
    <source>
        <dbReference type="Proteomes" id="UP001199816"/>
    </source>
</evidence>
<dbReference type="NCBIfam" id="NF037968">
    <property type="entry name" value="SemiSWEET_2"/>
    <property type="match status" value="1"/>
</dbReference>